<keyword evidence="2" id="KW-1185">Reference proteome</keyword>
<dbReference type="Proteomes" id="UP000828941">
    <property type="component" value="Chromosome 6"/>
</dbReference>
<evidence type="ECO:0000313" key="2">
    <source>
        <dbReference type="Proteomes" id="UP000828941"/>
    </source>
</evidence>
<reference evidence="1 2" key="1">
    <citation type="journal article" date="2022" name="DNA Res.">
        <title>Chromosomal-level genome assembly of the orchid tree Bauhinia variegata (Leguminosae; Cercidoideae) supports the allotetraploid origin hypothesis of Bauhinia.</title>
        <authorList>
            <person name="Zhong Y."/>
            <person name="Chen Y."/>
            <person name="Zheng D."/>
            <person name="Pang J."/>
            <person name="Liu Y."/>
            <person name="Luo S."/>
            <person name="Meng S."/>
            <person name="Qian L."/>
            <person name="Wei D."/>
            <person name="Dai S."/>
            <person name="Zhou R."/>
        </authorList>
    </citation>
    <scope>NUCLEOTIDE SEQUENCE [LARGE SCALE GENOMIC DNA]</scope>
    <source>
        <strain evidence="1">BV-YZ2020</strain>
    </source>
</reference>
<accession>A0ACB9NFH2</accession>
<organism evidence="1 2">
    <name type="scientific">Bauhinia variegata</name>
    <name type="common">Purple orchid tree</name>
    <name type="synonym">Phanera variegata</name>
    <dbReference type="NCBI Taxonomy" id="167791"/>
    <lineage>
        <taxon>Eukaryota</taxon>
        <taxon>Viridiplantae</taxon>
        <taxon>Streptophyta</taxon>
        <taxon>Embryophyta</taxon>
        <taxon>Tracheophyta</taxon>
        <taxon>Spermatophyta</taxon>
        <taxon>Magnoliopsida</taxon>
        <taxon>eudicotyledons</taxon>
        <taxon>Gunneridae</taxon>
        <taxon>Pentapetalae</taxon>
        <taxon>rosids</taxon>
        <taxon>fabids</taxon>
        <taxon>Fabales</taxon>
        <taxon>Fabaceae</taxon>
        <taxon>Cercidoideae</taxon>
        <taxon>Cercideae</taxon>
        <taxon>Bauhiniinae</taxon>
        <taxon>Bauhinia</taxon>
    </lineage>
</organism>
<evidence type="ECO:0000313" key="1">
    <source>
        <dbReference type="EMBL" id="KAI4335170.1"/>
    </source>
</evidence>
<gene>
    <name evidence="1" type="ORF">L6164_013840</name>
</gene>
<proteinExistence type="predicted"/>
<sequence length="207" mass="23379">MNVFDSSSPLEALAFDYLSFGFLTIVNNLWTWVAVVTAAVSFWRIRAAGCSRPELPARDDPTPNGSHPVTEVLMSESDNKVDERRQEASVPAAAPATRPAVSGDVDVDGVTKGKFTVYYEDDCSQCESDEWTVTEEWEDCKAESDGCKSVLLVSWDKLLRLKMGENEWYMYQDLTKINGNVVKFWDSRFGTFAKEPRYSYSTSCFVW</sequence>
<comment type="caution">
    <text evidence="1">The sequence shown here is derived from an EMBL/GenBank/DDBJ whole genome shotgun (WGS) entry which is preliminary data.</text>
</comment>
<dbReference type="EMBL" id="CM039431">
    <property type="protein sequence ID" value="KAI4335170.1"/>
    <property type="molecule type" value="Genomic_DNA"/>
</dbReference>
<protein>
    <submittedName>
        <fullName evidence="1">Uncharacterized protein</fullName>
    </submittedName>
</protein>
<name>A0ACB9NFH2_BAUVA</name>